<reference evidence="2 3" key="1">
    <citation type="submission" date="2019-12" db="EMBL/GenBank/DDBJ databases">
        <authorList>
            <person name="Huq M.A."/>
        </authorList>
    </citation>
    <scope>NUCLEOTIDE SEQUENCE [LARGE SCALE GENOMIC DNA]</scope>
    <source>
        <strain evidence="2 3">MAH-18</strain>
    </source>
</reference>
<keyword evidence="3" id="KW-1185">Reference proteome</keyword>
<gene>
    <name evidence="2" type="ORF">GON03_14515</name>
</gene>
<dbReference type="EMBL" id="WSEK01000004">
    <property type="protein sequence ID" value="MVQ50396.1"/>
    <property type="molecule type" value="Genomic_DNA"/>
</dbReference>
<comment type="caution">
    <text evidence="2">The sequence shown here is derived from an EMBL/GenBank/DDBJ whole genome shotgun (WGS) entry which is preliminary data.</text>
</comment>
<sequence length="237" mass="26074">MTRLRRPEPAQQHDQPKDAPVTHADRQSAADGHILIGGTGRAGTTLLVQYFTALGFDTGFTLERALSRVDDISRSGLEHPYKKGKAVGRRLAYVAKSPNYGQNLHDDLANGELVVKHCIIPVRELSAAAESRRHVTRQAIASGKTGERQKGGVVGGPGADKRQEKILAVQFHRLVHTMLTFDVPIHFLKFPEFAKGQQDLYVALGPIMSEHGVTREESDQALGLVLRPDFINEFKPS</sequence>
<evidence type="ECO:0000313" key="2">
    <source>
        <dbReference type="EMBL" id="MVQ50396.1"/>
    </source>
</evidence>
<feature type="region of interest" description="Disordered" evidence="1">
    <location>
        <begin position="1"/>
        <end position="27"/>
    </location>
</feature>
<proteinExistence type="predicted"/>
<dbReference type="Proteomes" id="UP000473525">
    <property type="component" value="Unassembled WGS sequence"/>
</dbReference>
<protein>
    <recommendedName>
        <fullName evidence="4">Sulfotransferase family protein</fullName>
    </recommendedName>
</protein>
<organism evidence="2 3">
    <name type="scientific">Nocardioides agri</name>
    <dbReference type="NCBI Taxonomy" id="2682843"/>
    <lineage>
        <taxon>Bacteria</taxon>
        <taxon>Bacillati</taxon>
        <taxon>Actinomycetota</taxon>
        <taxon>Actinomycetes</taxon>
        <taxon>Propionibacteriales</taxon>
        <taxon>Nocardioidaceae</taxon>
        <taxon>Nocardioides</taxon>
    </lineage>
</organism>
<accession>A0A6L6XV88</accession>
<evidence type="ECO:0008006" key="4">
    <source>
        <dbReference type="Google" id="ProtNLM"/>
    </source>
</evidence>
<dbReference type="AlphaFoldDB" id="A0A6L6XV88"/>
<evidence type="ECO:0000313" key="3">
    <source>
        <dbReference type="Proteomes" id="UP000473525"/>
    </source>
</evidence>
<name>A0A6L6XV88_9ACTN</name>
<evidence type="ECO:0000256" key="1">
    <source>
        <dbReference type="SAM" id="MobiDB-lite"/>
    </source>
</evidence>